<reference evidence="3" key="1">
    <citation type="submission" date="2017-09" db="EMBL/GenBank/DDBJ databases">
        <authorList>
            <person name="Varghese N."/>
            <person name="Submissions S."/>
        </authorList>
    </citation>
    <scope>NUCLEOTIDE SEQUENCE [LARGE SCALE GENOMIC DNA]</scope>
    <source>
        <strain evidence="3">CGMCC 1.12461</strain>
    </source>
</reference>
<dbReference type="AlphaFoldDB" id="A0A285IMW0"/>
<evidence type="ECO:0000313" key="2">
    <source>
        <dbReference type="EMBL" id="SNY49319.1"/>
    </source>
</evidence>
<keyword evidence="1" id="KW-1133">Transmembrane helix</keyword>
<keyword evidence="1" id="KW-0472">Membrane</keyword>
<dbReference type="RefSeq" id="WP_097110630.1">
    <property type="nucleotide sequence ID" value="NZ_OBEB01000002.1"/>
</dbReference>
<organism evidence="2 3">
    <name type="scientific">Arsukibacterium tuosuense</name>
    <dbReference type="NCBI Taxonomy" id="1323745"/>
    <lineage>
        <taxon>Bacteria</taxon>
        <taxon>Pseudomonadati</taxon>
        <taxon>Pseudomonadota</taxon>
        <taxon>Gammaproteobacteria</taxon>
        <taxon>Chromatiales</taxon>
        <taxon>Chromatiaceae</taxon>
        <taxon>Arsukibacterium</taxon>
    </lineage>
</organism>
<name>A0A285IMW0_9GAMM</name>
<keyword evidence="1" id="KW-0812">Transmembrane</keyword>
<proteinExistence type="predicted"/>
<feature type="transmembrane region" description="Helical" evidence="1">
    <location>
        <begin position="42"/>
        <end position="63"/>
    </location>
</feature>
<evidence type="ECO:0000256" key="1">
    <source>
        <dbReference type="SAM" id="Phobius"/>
    </source>
</evidence>
<keyword evidence="3" id="KW-1185">Reference proteome</keyword>
<gene>
    <name evidence="2" type="ORF">SAMN06297280_1348</name>
</gene>
<dbReference type="EMBL" id="OBEB01000002">
    <property type="protein sequence ID" value="SNY49319.1"/>
    <property type="molecule type" value="Genomic_DNA"/>
</dbReference>
<dbReference type="OrthoDB" id="9847281at2"/>
<accession>A0A285IMW0</accession>
<dbReference type="Proteomes" id="UP000219353">
    <property type="component" value="Unassembled WGS sequence"/>
</dbReference>
<protein>
    <submittedName>
        <fullName evidence="2">Uncharacterized protein</fullName>
    </submittedName>
</protein>
<sequence>MSKQQQFSELLGQRLTAAHQETADDLLWQQLQQRLDKKRRKLTLWLSSAASLAFIGILSGLLYSGHIEPETVAVADPVDSYQLEKLDVAIQQSIIRNDHEQVERLIAQRQQLNKPQPRTYTL</sequence>
<evidence type="ECO:0000313" key="3">
    <source>
        <dbReference type="Proteomes" id="UP000219353"/>
    </source>
</evidence>